<keyword evidence="3" id="KW-0813">Transport</keyword>
<keyword evidence="16" id="KW-0408">Iron</keyword>
<keyword evidence="6" id="KW-0597">Phosphoprotein</keyword>
<evidence type="ECO:0000256" key="6">
    <source>
        <dbReference type="ARBA" id="ARBA00022553"/>
    </source>
</evidence>
<protein>
    <submittedName>
        <fullName evidence="19">Photosystem ii protein d1</fullName>
    </submittedName>
</protein>
<keyword evidence="8" id="KW-0812">Transmembrane</keyword>
<comment type="subcellular location">
    <subcellularLocation>
        <location evidence="1">Membrane</location>
        <topology evidence="1">Multi-pass membrane protein</topology>
    </subcellularLocation>
</comment>
<keyword evidence="14" id="KW-0157">Chromophore</keyword>
<keyword evidence="5" id="KW-0602">Photosynthesis</keyword>
<evidence type="ECO:0000256" key="11">
    <source>
        <dbReference type="ARBA" id="ARBA00022982"/>
    </source>
</evidence>
<evidence type="ECO:0000256" key="5">
    <source>
        <dbReference type="ARBA" id="ARBA00022531"/>
    </source>
</evidence>
<evidence type="ECO:0000256" key="7">
    <source>
        <dbReference type="ARBA" id="ARBA00022640"/>
    </source>
</evidence>
<name>A0A830CHY2_9LAMI</name>
<dbReference type="EMBL" id="BMAC01000547">
    <property type="protein sequence ID" value="GFP98896.1"/>
    <property type="molecule type" value="Genomic_DNA"/>
</dbReference>
<dbReference type="PANTHER" id="PTHR33149">
    <property type="entry name" value="PHOTOSYSTEM II PROTEIN D1"/>
    <property type="match status" value="1"/>
</dbReference>
<dbReference type="InterPro" id="IPR055266">
    <property type="entry name" value="D1/D2"/>
</dbReference>
<keyword evidence="15" id="KW-0560">Oxidoreductase</keyword>
<reference evidence="19" key="1">
    <citation type="submission" date="2020-07" db="EMBL/GenBank/DDBJ databases">
        <title>Ethylene signaling mediates host invasion by parasitic plants.</title>
        <authorList>
            <person name="Yoshida S."/>
        </authorList>
    </citation>
    <scope>NUCLEOTIDE SEQUENCE</scope>
    <source>
        <strain evidence="19">Okayama</strain>
    </source>
</reference>
<evidence type="ECO:0000256" key="3">
    <source>
        <dbReference type="ARBA" id="ARBA00022448"/>
    </source>
</evidence>
<proteinExistence type="inferred from homology"/>
<dbReference type="Proteomes" id="UP000653305">
    <property type="component" value="Unassembled WGS sequence"/>
</dbReference>
<evidence type="ECO:0000256" key="1">
    <source>
        <dbReference type="ARBA" id="ARBA00004141"/>
    </source>
</evidence>
<keyword evidence="11" id="KW-0249">Electron transport</keyword>
<keyword evidence="20" id="KW-1185">Reference proteome</keyword>
<evidence type="ECO:0000256" key="15">
    <source>
        <dbReference type="ARBA" id="ARBA00023002"/>
    </source>
</evidence>
<accession>A0A830CHY2</accession>
<dbReference type="GO" id="GO:0009535">
    <property type="term" value="C:chloroplast thylakoid membrane"/>
    <property type="evidence" value="ECO:0007669"/>
    <property type="project" value="TreeGrafter"/>
</dbReference>
<sequence>MHPFHMLGVAGVFGGSLFSVMHGSLVTSSLIRETTENEGGEFVRITGYEGFVSFGFPSKFRGIAQRCFRGKISLEIPSVSYFRGKYSLGTKFRGVFFRGKFSLGFSLDLPKTEGFSLKIEGKIPRKLRFFL</sequence>
<comment type="similarity">
    <text evidence="2">Belongs to the reaction center PufL/M/PsbA/D family.</text>
</comment>
<dbReference type="InterPro" id="IPR000484">
    <property type="entry name" value="Photo_RC_L/M"/>
</dbReference>
<keyword evidence="12" id="KW-1133">Transmembrane helix</keyword>
<keyword evidence="13" id="KW-0007">Acetylation</keyword>
<evidence type="ECO:0000256" key="17">
    <source>
        <dbReference type="ARBA" id="ARBA00023136"/>
    </source>
</evidence>
<keyword evidence="4" id="KW-0148">Chlorophyll</keyword>
<organism evidence="19 20">
    <name type="scientific">Phtheirospermum japonicum</name>
    <dbReference type="NCBI Taxonomy" id="374723"/>
    <lineage>
        <taxon>Eukaryota</taxon>
        <taxon>Viridiplantae</taxon>
        <taxon>Streptophyta</taxon>
        <taxon>Embryophyta</taxon>
        <taxon>Tracheophyta</taxon>
        <taxon>Spermatophyta</taxon>
        <taxon>Magnoliopsida</taxon>
        <taxon>eudicotyledons</taxon>
        <taxon>Gunneridae</taxon>
        <taxon>Pentapetalae</taxon>
        <taxon>asterids</taxon>
        <taxon>lamiids</taxon>
        <taxon>Lamiales</taxon>
        <taxon>Orobanchaceae</taxon>
        <taxon>Orobanchaceae incertae sedis</taxon>
        <taxon>Phtheirospermum</taxon>
    </lineage>
</organism>
<keyword evidence="7" id="KW-0934">Plastid</keyword>
<keyword evidence="9" id="KW-0479">Metal-binding</keyword>
<dbReference type="SUPFAM" id="SSF81483">
    <property type="entry name" value="Bacterial photosystem II reaction centre, L and M subunits"/>
    <property type="match status" value="1"/>
</dbReference>
<evidence type="ECO:0000256" key="2">
    <source>
        <dbReference type="ARBA" id="ARBA00008204"/>
    </source>
</evidence>
<gene>
    <name evidence="19" type="ORF">PHJA_002033500</name>
</gene>
<dbReference type="GO" id="GO:0009523">
    <property type="term" value="C:photosystem II"/>
    <property type="evidence" value="ECO:0007669"/>
    <property type="project" value="UniProtKB-KW"/>
</dbReference>
<evidence type="ECO:0000256" key="16">
    <source>
        <dbReference type="ARBA" id="ARBA00023004"/>
    </source>
</evidence>
<evidence type="ECO:0000256" key="10">
    <source>
        <dbReference type="ARBA" id="ARBA00022842"/>
    </source>
</evidence>
<evidence type="ECO:0000256" key="8">
    <source>
        <dbReference type="ARBA" id="ARBA00022692"/>
    </source>
</evidence>
<dbReference type="GO" id="GO:0009772">
    <property type="term" value="P:photosynthetic electron transport in photosystem II"/>
    <property type="evidence" value="ECO:0007669"/>
    <property type="project" value="InterPro"/>
</dbReference>
<keyword evidence="17" id="KW-0472">Membrane</keyword>
<dbReference type="GO" id="GO:0016168">
    <property type="term" value="F:chlorophyll binding"/>
    <property type="evidence" value="ECO:0007669"/>
    <property type="project" value="UniProtKB-KW"/>
</dbReference>
<dbReference type="GO" id="GO:0046872">
    <property type="term" value="F:metal ion binding"/>
    <property type="evidence" value="ECO:0007669"/>
    <property type="project" value="UniProtKB-KW"/>
</dbReference>
<evidence type="ECO:0000256" key="14">
    <source>
        <dbReference type="ARBA" id="ARBA00022991"/>
    </source>
</evidence>
<evidence type="ECO:0000256" key="9">
    <source>
        <dbReference type="ARBA" id="ARBA00022723"/>
    </source>
</evidence>
<evidence type="ECO:0000256" key="13">
    <source>
        <dbReference type="ARBA" id="ARBA00022990"/>
    </source>
</evidence>
<dbReference type="PANTHER" id="PTHR33149:SF12">
    <property type="entry name" value="PHOTOSYSTEM II D2 PROTEIN"/>
    <property type="match status" value="1"/>
</dbReference>
<evidence type="ECO:0000313" key="19">
    <source>
        <dbReference type="EMBL" id="GFP98896.1"/>
    </source>
</evidence>
<dbReference type="Gene3D" id="1.20.85.10">
    <property type="entry name" value="Photosystem II protein D1-like"/>
    <property type="match status" value="1"/>
</dbReference>
<evidence type="ECO:0000256" key="12">
    <source>
        <dbReference type="ARBA" id="ARBA00022989"/>
    </source>
</evidence>
<keyword evidence="10" id="KW-0460">Magnesium</keyword>
<dbReference type="GO" id="GO:0016491">
    <property type="term" value="F:oxidoreductase activity"/>
    <property type="evidence" value="ECO:0007669"/>
    <property type="project" value="UniProtKB-KW"/>
</dbReference>
<dbReference type="Pfam" id="PF00124">
    <property type="entry name" value="Photo_RC"/>
    <property type="match status" value="1"/>
</dbReference>
<keyword evidence="18" id="KW-0604">Photosystem II</keyword>
<evidence type="ECO:0000256" key="4">
    <source>
        <dbReference type="ARBA" id="ARBA00022494"/>
    </source>
</evidence>
<evidence type="ECO:0000313" key="20">
    <source>
        <dbReference type="Proteomes" id="UP000653305"/>
    </source>
</evidence>
<dbReference type="InterPro" id="IPR036854">
    <property type="entry name" value="Photo_II_D1/D2_sf"/>
</dbReference>
<comment type="caution">
    <text evidence="19">The sequence shown here is derived from an EMBL/GenBank/DDBJ whole genome shotgun (WGS) entry which is preliminary data.</text>
</comment>
<evidence type="ECO:0000256" key="18">
    <source>
        <dbReference type="ARBA" id="ARBA00023276"/>
    </source>
</evidence>
<dbReference type="AlphaFoldDB" id="A0A830CHY2"/>